<dbReference type="Gene3D" id="1.10.10.10">
    <property type="entry name" value="Winged helix-like DNA-binding domain superfamily/Winged helix DNA-binding domain"/>
    <property type="match status" value="1"/>
</dbReference>
<evidence type="ECO:0000259" key="6">
    <source>
        <dbReference type="Pfam" id="PF04542"/>
    </source>
</evidence>
<feature type="domain" description="RNA polymerase sigma factor 70 region 4 type 2" evidence="7">
    <location>
        <begin position="106"/>
        <end position="158"/>
    </location>
</feature>
<dbReference type="PANTHER" id="PTHR43133:SF8">
    <property type="entry name" value="RNA POLYMERASE SIGMA FACTOR HI_1459-RELATED"/>
    <property type="match status" value="1"/>
</dbReference>
<dbReference type="SUPFAM" id="SSF88659">
    <property type="entry name" value="Sigma3 and sigma4 domains of RNA polymerase sigma factors"/>
    <property type="match status" value="1"/>
</dbReference>
<dbReference type="SUPFAM" id="SSF88946">
    <property type="entry name" value="Sigma2 domain of RNA polymerase sigma factors"/>
    <property type="match status" value="1"/>
</dbReference>
<dbReference type="GO" id="GO:0003677">
    <property type="term" value="F:DNA binding"/>
    <property type="evidence" value="ECO:0007669"/>
    <property type="project" value="UniProtKB-KW"/>
</dbReference>
<evidence type="ECO:0000256" key="5">
    <source>
        <dbReference type="ARBA" id="ARBA00023163"/>
    </source>
</evidence>
<dbReference type="InterPro" id="IPR013324">
    <property type="entry name" value="RNA_pol_sigma_r3/r4-like"/>
</dbReference>
<comment type="caution">
    <text evidence="8">The sequence shown here is derived from an EMBL/GenBank/DDBJ whole genome shotgun (WGS) entry which is preliminary data.</text>
</comment>
<evidence type="ECO:0000256" key="4">
    <source>
        <dbReference type="ARBA" id="ARBA00023125"/>
    </source>
</evidence>
<dbReference type="CDD" id="cd06171">
    <property type="entry name" value="Sigma70_r4"/>
    <property type="match status" value="1"/>
</dbReference>
<evidence type="ECO:0000313" key="8">
    <source>
        <dbReference type="EMBL" id="EJX02066.1"/>
    </source>
</evidence>
<dbReference type="GO" id="GO:0016987">
    <property type="term" value="F:sigma factor activity"/>
    <property type="evidence" value="ECO:0007669"/>
    <property type="project" value="UniProtKB-KW"/>
</dbReference>
<dbReference type="Pfam" id="PF04542">
    <property type="entry name" value="Sigma70_r2"/>
    <property type="match status" value="1"/>
</dbReference>
<feature type="domain" description="RNA polymerase sigma-70 region 2" evidence="6">
    <location>
        <begin position="14"/>
        <end position="75"/>
    </location>
</feature>
<comment type="similarity">
    <text evidence="1">Belongs to the sigma-70 factor family. ECF subfamily.</text>
</comment>
<dbReference type="InterPro" id="IPR039425">
    <property type="entry name" value="RNA_pol_sigma-70-like"/>
</dbReference>
<dbReference type="InterPro" id="IPR013249">
    <property type="entry name" value="RNA_pol_sigma70_r4_t2"/>
</dbReference>
<dbReference type="Pfam" id="PF08281">
    <property type="entry name" value="Sigma70_r4_2"/>
    <property type="match status" value="1"/>
</dbReference>
<keyword evidence="4" id="KW-0238">DNA-binding</keyword>
<proteinExistence type="inferred from homology"/>
<dbReference type="AlphaFoldDB" id="J9CPP0"/>
<dbReference type="NCBIfam" id="TIGR02937">
    <property type="entry name" value="sigma70-ECF"/>
    <property type="match status" value="1"/>
</dbReference>
<dbReference type="EMBL" id="AMCI01002698">
    <property type="protein sequence ID" value="EJX02066.1"/>
    <property type="molecule type" value="Genomic_DNA"/>
</dbReference>
<organism evidence="8">
    <name type="scientific">gut metagenome</name>
    <dbReference type="NCBI Taxonomy" id="749906"/>
    <lineage>
        <taxon>unclassified sequences</taxon>
        <taxon>metagenomes</taxon>
        <taxon>organismal metagenomes</taxon>
    </lineage>
</organism>
<dbReference type="InterPro" id="IPR007627">
    <property type="entry name" value="RNA_pol_sigma70_r2"/>
</dbReference>
<keyword evidence="3" id="KW-0731">Sigma factor</keyword>
<gene>
    <name evidence="8" type="ORF">EVA_09827</name>
</gene>
<protein>
    <submittedName>
        <fullName evidence="8">Sigma-70, region 4 family</fullName>
    </submittedName>
</protein>
<dbReference type="InterPro" id="IPR013325">
    <property type="entry name" value="RNA_pol_sigma_r2"/>
</dbReference>
<dbReference type="GO" id="GO:0006352">
    <property type="term" value="P:DNA-templated transcription initiation"/>
    <property type="evidence" value="ECO:0007669"/>
    <property type="project" value="InterPro"/>
</dbReference>
<dbReference type="PANTHER" id="PTHR43133">
    <property type="entry name" value="RNA POLYMERASE ECF-TYPE SIGMA FACTO"/>
    <property type="match status" value="1"/>
</dbReference>
<sequence length="170" mass="19896">MNDIDFRRDLLPLKDKIYRVGLRITLNAQEAEDLTQDTLLRAWDKREELVHVSNLEAYCITVCRNLALDRIAKKENANLSLETEEVDAFDNARTPEEQMVHDERLQRVHELFNALPEKLRTALQLRDIEGHSYQEAAQMMGVTEENFKVTLHRARKALKIQYENIESYGL</sequence>
<reference evidence="8" key="1">
    <citation type="journal article" date="2012" name="PLoS ONE">
        <title>Gene sets for utilization of primary and secondary nutrition supplies in the distal gut of endangered iberian lynx.</title>
        <authorList>
            <person name="Alcaide M."/>
            <person name="Messina E."/>
            <person name="Richter M."/>
            <person name="Bargiela R."/>
            <person name="Peplies J."/>
            <person name="Huws S.A."/>
            <person name="Newbold C.J."/>
            <person name="Golyshin P.N."/>
            <person name="Simon M.A."/>
            <person name="Lopez G."/>
            <person name="Yakimov M.M."/>
            <person name="Ferrer M."/>
        </authorList>
    </citation>
    <scope>NUCLEOTIDE SEQUENCE</scope>
</reference>
<name>J9CPP0_9ZZZZ</name>
<evidence type="ECO:0000259" key="7">
    <source>
        <dbReference type="Pfam" id="PF08281"/>
    </source>
</evidence>
<dbReference type="InterPro" id="IPR014284">
    <property type="entry name" value="RNA_pol_sigma-70_dom"/>
</dbReference>
<keyword evidence="5" id="KW-0804">Transcription</keyword>
<keyword evidence="2" id="KW-0805">Transcription regulation</keyword>
<accession>J9CPP0</accession>
<dbReference type="InterPro" id="IPR036388">
    <property type="entry name" value="WH-like_DNA-bd_sf"/>
</dbReference>
<dbReference type="Gene3D" id="1.10.1740.10">
    <property type="match status" value="1"/>
</dbReference>
<evidence type="ECO:0000256" key="1">
    <source>
        <dbReference type="ARBA" id="ARBA00010641"/>
    </source>
</evidence>
<evidence type="ECO:0000256" key="3">
    <source>
        <dbReference type="ARBA" id="ARBA00023082"/>
    </source>
</evidence>
<evidence type="ECO:0000256" key="2">
    <source>
        <dbReference type="ARBA" id="ARBA00023015"/>
    </source>
</evidence>